<gene>
    <name evidence="2" type="ORF">GCE9029_02379</name>
</gene>
<dbReference type="PANTHER" id="PTHR36840">
    <property type="entry name" value="BLL5714 PROTEIN"/>
    <property type="match status" value="1"/>
</dbReference>
<feature type="transmembrane region" description="Helical" evidence="1">
    <location>
        <begin position="55"/>
        <end position="76"/>
    </location>
</feature>
<name>A0A128F2P7_9GAMM</name>
<feature type="transmembrane region" description="Helical" evidence="1">
    <location>
        <begin position="172"/>
        <end position="188"/>
    </location>
</feature>
<feature type="transmembrane region" description="Helical" evidence="1">
    <location>
        <begin position="112"/>
        <end position="131"/>
    </location>
</feature>
<keyword evidence="1" id="KW-0812">Transmembrane</keyword>
<dbReference type="Pfam" id="PF06772">
    <property type="entry name" value="LtrA"/>
    <property type="match status" value="1"/>
</dbReference>
<feature type="transmembrane region" description="Helical" evidence="1">
    <location>
        <begin position="310"/>
        <end position="330"/>
    </location>
</feature>
<feature type="transmembrane region" description="Helical" evidence="1">
    <location>
        <begin position="280"/>
        <end position="298"/>
    </location>
</feature>
<feature type="transmembrane region" description="Helical" evidence="1">
    <location>
        <begin position="350"/>
        <end position="374"/>
    </location>
</feature>
<dbReference type="AlphaFoldDB" id="A0A128F2P7"/>
<keyword evidence="1" id="KW-0472">Membrane</keyword>
<protein>
    <submittedName>
        <fullName evidence="2">Bacterial low temperature requirement A protein (LtrA)</fullName>
    </submittedName>
</protein>
<feature type="transmembrane region" description="Helical" evidence="1">
    <location>
        <begin position="88"/>
        <end position="106"/>
    </location>
</feature>
<dbReference type="RefSeq" id="WP_062663461.1">
    <property type="nucleotide sequence ID" value="NZ_FIZX01000002.1"/>
</dbReference>
<dbReference type="EMBL" id="FIZX01000002">
    <property type="protein sequence ID" value="CZF81072.1"/>
    <property type="molecule type" value="Genomic_DNA"/>
</dbReference>
<feature type="transmembrane region" description="Helical" evidence="1">
    <location>
        <begin position="241"/>
        <end position="259"/>
    </location>
</feature>
<dbReference type="InterPro" id="IPR010640">
    <property type="entry name" value="Low_temperature_requirement_A"/>
</dbReference>
<accession>A0A128F2P7</accession>
<dbReference type="STRING" id="1796497.GCE9029_02379"/>
<evidence type="ECO:0000313" key="3">
    <source>
        <dbReference type="Proteomes" id="UP000071641"/>
    </source>
</evidence>
<evidence type="ECO:0000256" key="1">
    <source>
        <dbReference type="SAM" id="Phobius"/>
    </source>
</evidence>
<proteinExistence type="predicted"/>
<dbReference type="OrthoDB" id="7698234at2"/>
<keyword evidence="1" id="KW-1133">Transmembrane helix</keyword>
<feature type="transmembrane region" description="Helical" evidence="1">
    <location>
        <begin position="209"/>
        <end position="229"/>
    </location>
</feature>
<dbReference type="Proteomes" id="UP000071641">
    <property type="component" value="Unassembled WGS sequence"/>
</dbReference>
<organism evidence="2 3">
    <name type="scientific">Grimontia celer</name>
    <dbReference type="NCBI Taxonomy" id="1796497"/>
    <lineage>
        <taxon>Bacteria</taxon>
        <taxon>Pseudomonadati</taxon>
        <taxon>Pseudomonadota</taxon>
        <taxon>Gammaproteobacteria</taxon>
        <taxon>Vibrionales</taxon>
        <taxon>Vibrionaceae</taxon>
        <taxon>Grimontia</taxon>
    </lineage>
</organism>
<dbReference type="PANTHER" id="PTHR36840:SF1">
    <property type="entry name" value="BLL5714 PROTEIN"/>
    <property type="match status" value="1"/>
</dbReference>
<sequence length="408" mass="45584">MSLSDHPLWRKPQHHLDSGHASDHVHWLELFYDLVHVVSIFVLGNYLSHHLSVEGFAIFAMLFVVVWFAWFDLSLFNSLYVSTDIRHRLVMAAQILTVMLMTSSIHSIDHGGWAFFAVGYALNRFIIAYLYRRARKVGDSEESLPCEMSRNYGIASAIFAVSAFLPQPYGYILFGIGMLVIWALFVMPKIGIIRHDRLVPRLGHMAERFALLLLIVVGEGFFKLIITLSEYGVSNVSPDVFVNYVIGGFSLLVMCWIYFDFAGNGKPRSTDPKTMMQWTLAHLLLMLSAVCVGVALSAEVKVGFWDHYPFKYAVIGCLGLAGYLYALLLIQNVIEERTAHRFATAKVRMVGIALSFVALAIVAFVPALVGNFVWGTALISQAVIPMRNAYIAISASENETNTEVEDAG</sequence>
<reference evidence="3" key="1">
    <citation type="submission" date="2016-02" db="EMBL/GenBank/DDBJ databases">
        <authorList>
            <person name="Rodrigo-Torres Lidia"/>
            <person name="Arahal R.David."/>
        </authorList>
    </citation>
    <scope>NUCLEOTIDE SEQUENCE [LARGE SCALE GENOMIC DNA]</scope>
    <source>
        <strain evidence="3">CECT 9029</strain>
    </source>
</reference>
<feature type="transmembrane region" description="Helical" evidence="1">
    <location>
        <begin position="151"/>
        <end position="166"/>
    </location>
</feature>
<keyword evidence="3" id="KW-1185">Reference proteome</keyword>
<evidence type="ECO:0000313" key="2">
    <source>
        <dbReference type="EMBL" id="CZF81072.1"/>
    </source>
</evidence>